<organism evidence="1 2">
    <name type="scientific">Trichogramma brassicae</name>
    <dbReference type="NCBI Taxonomy" id="86971"/>
    <lineage>
        <taxon>Eukaryota</taxon>
        <taxon>Metazoa</taxon>
        <taxon>Ecdysozoa</taxon>
        <taxon>Arthropoda</taxon>
        <taxon>Hexapoda</taxon>
        <taxon>Insecta</taxon>
        <taxon>Pterygota</taxon>
        <taxon>Neoptera</taxon>
        <taxon>Endopterygota</taxon>
        <taxon>Hymenoptera</taxon>
        <taxon>Apocrita</taxon>
        <taxon>Proctotrupomorpha</taxon>
        <taxon>Chalcidoidea</taxon>
        <taxon>Trichogrammatidae</taxon>
        <taxon>Trichogramma</taxon>
    </lineage>
</organism>
<dbReference type="AlphaFoldDB" id="A0A6H5I478"/>
<sequence>MASRRFTMIRSKILPACVSIQRALHDRWFLGRRLAWAWQQGKHLPFQHAGTTPTTQAHACTPARRVVRVLVNGDCDSGGWYSVRPQAAVGSLILLPWLPPKFLSWCGWYNCSCLGVVVAELVVKHTGDGGSTIRRHEWS</sequence>
<dbReference type="EMBL" id="CADCXV010000351">
    <property type="protein sequence ID" value="CAB0029793.1"/>
    <property type="molecule type" value="Genomic_DNA"/>
</dbReference>
<evidence type="ECO:0000313" key="2">
    <source>
        <dbReference type="Proteomes" id="UP000479190"/>
    </source>
</evidence>
<protein>
    <submittedName>
        <fullName evidence="1">Uncharacterized protein</fullName>
    </submittedName>
</protein>
<reference evidence="1 2" key="1">
    <citation type="submission" date="2020-02" db="EMBL/GenBank/DDBJ databases">
        <authorList>
            <person name="Ferguson B K."/>
        </authorList>
    </citation>
    <scope>NUCLEOTIDE SEQUENCE [LARGE SCALE GENOMIC DNA]</scope>
</reference>
<keyword evidence="2" id="KW-1185">Reference proteome</keyword>
<gene>
    <name evidence="1" type="ORF">TBRA_LOCUS1819</name>
</gene>
<name>A0A6H5I478_9HYME</name>
<evidence type="ECO:0000313" key="1">
    <source>
        <dbReference type="EMBL" id="CAB0029793.1"/>
    </source>
</evidence>
<feature type="non-terminal residue" evidence="1">
    <location>
        <position position="139"/>
    </location>
</feature>
<proteinExistence type="predicted"/>
<accession>A0A6H5I478</accession>
<dbReference type="Proteomes" id="UP000479190">
    <property type="component" value="Unassembled WGS sequence"/>
</dbReference>